<name>A0ABR4M0U1_9EURO</name>
<evidence type="ECO:0000313" key="3">
    <source>
        <dbReference type="Proteomes" id="UP001610432"/>
    </source>
</evidence>
<comment type="caution">
    <text evidence="2">The sequence shown here is derived from an EMBL/GenBank/DDBJ whole genome shotgun (WGS) entry which is preliminary data.</text>
</comment>
<dbReference type="RefSeq" id="XP_070889378.1">
    <property type="nucleotide sequence ID" value="XM_071026679.1"/>
</dbReference>
<organism evidence="2 3">
    <name type="scientific">Aspergillus lucknowensis</name>
    <dbReference type="NCBI Taxonomy" id="176173"/>
    <lineage>
        <taxon>Eukaryota</taxon>
        <taxon>Fungi</taxon>
        <taxon>Dikarya</taxon>
        <taxon>Ascomycota</taxon>
        <taxon>Pezizomycotina</taxon>
        <taxon>Eurotiomycetes</taxon>
        <taxon>Eurotiomycetidae</taxon>
        <taxon>Eurotiales</taxon>
        <taxon>Aspergillaceae</taxon>
        <taxon>Aspergillus</taxon>
        <taxon>Aspergillus subgen. Nidulantes</taxon>
    </lineage>
</organism>
<sequence>MSSNAPSQWAEDKLAEFEGNMERLKKEHPEWNIDMENKWWVPVVSLGDRLNSLDQETRDKISASAAKLFEHNFDPEAVAGYREEAKNILAGYPEVREQILEQMLSNEVGLARAREFALAESAAGREPFANVQKK</sequence>
<dbReference type="Proteomes" id="UP001610432">
    <property type="component" value="Unassembled WGS sequence"/>
</dbReference>
<keyword evidence="3" id="KW-1185">Reference proteome</keyword>
<accession>A0ABR4M0U1</accession>
<proteinExistence type="predicted"/>
<evidence type="ECO:0000313" key="2">
    <source>
        <dbReference type="EMBL" id="KAL2870399.1"/>
    </source>
</evidence>
<protein>
    <submittedName>
        <fullName evidence="2">Uncharacterized protein</fullName>
    </submittedName>
</protein>
<feature type="coiled-coil region" evidence="1">
    <location>
        <begin position="7"/>
        <end position="34"/>
    </location>
</feature>
<reference evidence="2 3" key="1">
    <citation type="submission" date="2024-07" db="EMBL/GenBank/DDBJ databases">
        <title>Section-level genome sequencing and comparative genomics of Aspergillus sections Usti and Cavernicolus.</title>
        <authorList>
            <consortium name="Lawrence Berkeley National Laboratory"/>
            <person name="Nybo J.L."/>
            <person name="Vesth T.C."/>
            <person name="Theobald S."/>
            <person name="Frisvad J.C."/>
            <person name="Larsen T.O."/>
            <person name="Kjaerboelling I."/>
            <person name="Rothschild-Mancinelli K."/>
            <person name="Lyhne E.K."/>
            <person name="Kogle M.E."/>
            <person name="Barry K."/>
            <person name="Clum A."/>
            <person name="Na H."/>
            <person name="Ledsgaard L."/>
            <person name="Lin J."/>
            <person name="Lipzen A."/>
            <person name="Kuo A."/>
            <person name="Riley R."/>
            <person name="Mondo S."/>
            <person name="Labutti K."/>
            <person name="Haridas S."/>
            <person name="Pangalinan J."/>
            <person name="Salamov A.A."/>
            <person name="Simmons B.A."/>
            <person name="Magnuson J.K."/>
            <person name="Chen J."/>
            <person name="Drula E."/>
            <person name="Henrissat B."/>
            <person name="Wiebenga A."/>
            <person name="Lubbers R.J."/>
            <person name="Gomes A.C."/>
            <person name="Macurrencykelacurrency M.R."/>
            <person name="Stajich J."/>
            <person name="Grigoriev I.V."/>
            <person name="Mortensen U.H."/>
            <person name="De Vries R.P."/>
            <person name="Baker S.E."/>
            <person name="Andersen M.R."/>
        </authorList>
    </citation>
    <scope>NUCLEOTIDE SEQUENCE [LARGE SCALE GENOMIC DNA]</scope>
    <source>
        <strain evidence="2 3">CBS 449.75</strain>
    </source>
</reference>
<dbReference type="EMBL" id="JBFXLQ010000006">
    <property type="protein sequence ID" value="KAL2870399.1"/>
    <property type="molecule type" value="Genomic_DNA"/>
</dbReference>
<gene>
    <name evidence="2" type="ORF">BJX67DRAFT_282480</name>
</gene>
<keyword evidence="1" id="KW-0175">Coiled coil</keyword>
<evidence type="ECO:0000256" key="1">
    <source>
        <dbReference type="SAM" id="Coils"/>
    </source>
</evidence>
<dbReference type="GeneID" id="98141751"/>